<dbReference type="Proteomes" id="UP000252519">
    <property type="component" value="Unassembled WGS sequence"/>
</dbReference>
<comment type="caution">
    <text evidence="2">The sequence shown here is derived from an EMBL/GenBank/DDBJ whole genome shotgun (WGS) entry which is preliminary data.</text>
</comment>
<organism evidence="2 3">
    <name type="scientific">Ancylostoma caninum</name>
    <name type="common">Dog hookworm</name>
    <dbReference type="NCBI Taxonomy" id="29170"/>
    <lineage>
        <taxon>Eukaryota</taxon>
        <taxon>Metazoa</taxon>
        <taxon>Ecdysozoa</taxon>
        <taxon>Nematoda</taxon>
        <taxon>Chromadorea</taxon>
        <taxon>Rhabditida</taxon>
        <taxon>Rhabditina</taxon>
        <taxon>Rhabditomorpha</taxon>
        <taxon>Strongyloidea</taxon>
        <taxon>Ancylostomatidae</taxon>
        <taxon>Ancylostomatinae</taxon>
        <taxon>Ancylostoma</taxon>
    </lineage>
</organism>
<protein>
    <submittedName>
        <fullName evidence="2">Uncharacterized protein</fullName>
    </submittedName>
</protein>
<dbReference type="OrthoDB" id="5873975at2759"/>
<name>A0A368GCM2_ANCCA</name>
<feature type="compositionally biased region" description="Basic and acidic residues" evidence="1">
    <location>
        <begin position="47"/>
        <end position="59"/>
    </location>
</feature>
<evidence type="ECO:0000313" key="2">
    <source>
        <dbReference type="EMBL" id="RCN42144.1"/>
    </source>
</evidence>
<evidence type="ECO:0000313" key="3">
    <source>
        <dbReference type="Proteomes" id="UP000252519"/>
    </source>
</evidence>
<dbReference type="EMBL" id="JOJR01000208">
    <property type="protein sequence ID" value="RCN42144.1"/>
    <property type="molecule type" value="Genomic_DNA"/>
</dbReference>
<evidence type="ECO:0000256" key="1">
    <source>
        <dbReference type="SAM" id="MobiDB-lite"/>
    </source>
</evidence>
<feature type="region of interest" description="Disordered" evidence="1">
    <location>
        <begin position="46"/>
        <end position="84"/>
    </location>
</feature>
<gene>
    <name evidence="2" type="ORF">ANCCAN_11886</name>
</gene>
<reference evidence="2 3" key="1">
    <citation type="submission" date="2014-10" db="EMBL/GenBank/DDBJ databases">
        <title>Draft genome of the hookworm Ancylostoma caninum.</title>
        <authorList>
            <person name="Mitreva M."/>
        </authorList>
    </citation>
    <scope>NUCLEOTIDE SEQUENCE [LARGE SCALE GENOMIC DNA]</scope>
    <source>
        <strain evidence="2 3">Baltimore</strain>
    </source>
</reference>
<accession>A0A368GCM2</accession>
<proteinExistence type="predicted"/>
<keyword evidence="3" id="KW-1185">Reference proteome</keyword>
<sequence length="109" mass="12329">MASITKVLTSSDGAIREAEVMTASNHILRRPVNQLVPMEIEANTSIERLEHESGKKRQDSSSQQPRYNLRPRRKPSEQKSHPSIHHVVHNVVVRSGTPQQSECLLFPLN</sequence>
<dbReference type="AlphaFoldDB" id="A0A368GCM2"/>